<evidence type="ECO:0000313" key="1">
    <source>
        <dbReference type="EMBL" id="SVA75028.1"/>
    </source>
</evidence>
<gene>
    <name evidence="1" type="ORF">METZ01_LOCUS127882</name>
</gene>
<sequence length="326" mass="36378">ALWHSYILRIGGEVPFPGDEDTMNATTHWLHPETRPEAMADVPGICELPLTRAVVQYRDLHEVDPPGGLIRDIGLALVLEGRFASSVEALDLGSSTVKSLDLSSELVLLDWVYEPTLDHVNVLLADRALSDQSQAAGSKLESYSFQMALELLGRLGYGPLTRPTILRIGFRDICRDLDLHEGTSVRILMGDHRITRVHLDYDANALVFRAVSPEPDSTLEAAILAGFPENEVTRMSEEHTRGTVQYLVRLALPMSLSEVRRGLRTIRLGLGRILAQFEPNRFEEVEQQLSTFGPRDTLARLHLRERPHRSVALRTQDGSSGLRTVH</sequence>
<name>A0A381YDB9_9ZZZZ</name>
<dbReference type="AlphaFoldDB" id="A0A381YDB9"/>
<feature type="non-terminal residue" evidence="1">
    <location>
        <position position="1"/>
    </location>
</feature>
<proteinExistence type="predicted"/>
<protein>
    <submittedName>
        <fullName evidence="1">Uncharacterized protein</fullName>
    </submittedName>
</protein>
<accession>A0A381YDB9</accession>
<reference evidence="1" key="1">
    <citation type="submission" date="2018-05" db="EMBL/GenBank/DDBJ databases">
        <authorList>
            <person name="Lanie J.A."/>
            <person name="Ng W.-L."/>
            <person name="Kazmierczak K.M."/>
            <person name="Andrzejewski T.M."/>
            <person name="Davidsen T.M."/>
            <person name="Wayne K.J."/>
            <person name="Tettelin H."/>
            <person name="Glass J.I."/>
            <person name="Rusch D."/>
            <person name="Podicherti R."/>
            <person name="Tsui H.-C.T."/>
            <person name="Winkler M.E."/>
        </authorList>
    </citation>
    <scope>NUCLEOTIDE SEQUENCE</scope>
</reference>
<organism evidence="1">
    <name type="scientific">marine metagenome</name>
    <dbReference type="NCBI Taxonomy" id="408172"/>
    <lineage>
        <taxon>unclassified sequences</taxon>
        <taxon>metagenomes</taxon>
        <taxon>ecological metagenomes</taxon>
    </lineage>
</organism>
<dbReference type="EMBL" id="UINC01017965">
    <property type="protein sequence ID" value="SVA75028.1"/>
    <property type="molecule type" value="Genomic_DNA"/>
</dbReference>